<dbReference type="InterPro" id="IPR001510">
    <property type="entry name" value="Znf_PARP"/>
</dbReference>
<comment type="caution">
    <text evidence="9">The sequence shown here is derived from an EMBL/GenBank/DDBJ whole genome shotgun (WGS) entry which is preliminary data.</text>
</comment>
<keyword evidence="2" id="KW-0479">Metal-binding</keyword>
<dbReference type="Gene3D" id="3.30.1740.10">
    <property type="entry name" value="Zinc finger, PARP-type"/>
    <property type="match status" value="1"/>
</dbReference>
<dbReference type="GO" id="GO:0005634">
    <property type="term" value="C:nucleus"/>
    <property type="evidence" value="ECO:0007669"/>
    <property type="project" value="UniProtKB-SubCell"/>
</dbReference>
<keyword evidence="3" id="KW-0863">Zinc-finger</keyword>
<dbReference type="InterPro" id="IPR012982">
    <property type="entry name" value="PARP1-like_PADR1_Zn_ribbon"/>
</dbReference>
<feature type="compositionally biased region" description="Basic and acidic residues" evidence="6">
    <location>
        <begin position="139"/>
        <end position="162"/>
    </location>
</feature>
<comment type="subcellular location">
    <subcellularLocation>
        <location evidence="1">Nucleus</location>
    </subcellularLocation>
</comment>
<dbReference type="PANTHER" id="PTHR12083:SF9">
    <property type="entry name" value="BIFUNCTIONAL POLYNUCLEOTIDE PHOSPHATASE_KINASE"/>
    <property type="match status" value="1"/>
</dbReference>
<protein>
    <recommendedName>
        <fullName evidence="11">Poly [ADP-ribose] polymerase 1</fullName>
    </recommendedName>
</protein>
<dbReference type="Pfam" id="PF00645">
    <property type="entry name" value="zf-PARP"/>
    <property type="match status" value="1"/>
</dbReference>
<dbReference type="PROSITE" id="PS50800">
    <property type="entry name" value="SAP"/>
    <property type="match status" value="1"/>
</dbReference>
<feature type="domain" description="SAP" evidence="8">
    <location>
        <begin position="194"/>
        <end position="228"/>
    </location>
</feature>
<proteinExistence type="predicted"/>
<dbReference type="Pfam" id="PF08063">
    <property type="entry name" value="Zn_ribbon_PADR1"/>
    <property type="match status" value="1"/>
</dbReference>
<dbReference type="Proteomes" id="UP001178507">
    <property type="component" value="Unassembled WGS sequence"/>
</dbReference>
<evidence type="ECO:0000256" key="5">
    <source>
        <dbReference type="ARBA" id="ARBA00023242"/>
    </source>
</evidence>
<evidence type="ECO:0000256" key="6">
    <source>
        <dbReference type="SAM" id="MobiDB-lite"/>
    </source>
</evidence>
<dbReference type="GO" id="GO:0006281">
    <property type="term" value="P:DNA repair"/>
    <property type="evidence" value="ECO:0007669"/>
    <property type="project" value="TreeGrafter"/>
</dbReference>
<dbReference type="SMART" id="SM01336">
    <property type="entry name" value="zf-PARP"/>
    <property type="match status" value="1"/>
</dbReference>
<dbReference type="SMART" id="SM01335">
    <property type="entry name" value="PADR1"/>
    <property type="match status" value="1"/>
</dbReference>
<evidence type="ECO:0000313" key="9">
    <source>
        <dbReference type="EMBL" id="CAJ1378939.1"/>
    </source>
</evidence>
<dbReference type="Gene3D" id="3.90.640.80">
    <property type="match status" value="1"/>
</dbReference>
<dbReference type="PROSITE" id="PS50064">
    <property type="entry name" value="ZF_PARP_2"/>
    <property type="match status" value="1"/>
</dbReference>
<keyword evidence="4" id="KW-0862">Zinc</keyword>
<feature type="region of interest" description="Disordered" evidence="6">
    <location>
        <begin position="139"/>
        <end position="175"/>
    </location>
</feature>
<evidence type="ECO:0000256" key="4">
    <source>
        <dbReference type="ARBA" id="ARBA00022833"/>
    </source>
</evidence>
<evidence type="ECO:0000256" key="1">
    <source>
        <dbReference type="ARBA" id="ARBA00004123"/>
    </source>
</evidence>
<dbReference type="SUPFAM" id="SSF57716">
    <property type="entry name" value="Glucocorticoid receptor-like (DNA-binding domain)"/>
    <property type="match status" value="1"/>
</dbReference>
<keyword evidence="5" id="KW-0539">Nucleus</keyword>
<accession>A0AA36I2J2</accession>
<evidence type="ECO:0008006" key="11">
    <source>
        <dbReference type="Google" id="ProtNLM"/>
    </source>
</evidence>
<reference evidence="9" key="1">
    <citation type="submission" date="2023-08" db="EMBL/GenBank/DDBJ databases">
        <authorList>
            <person name="Chen Y."/>
            <person name="Shah S."/>
            <person name="Dougan E. K."/>
            <person name="Thang M."/>
            <person name="Chan C."/>
        </authorList>
    </citation>
    <scope>NUCLEOTIDE SEQUENCE</scope>
</reference>
<sequence length="288" mass="31831">MHRRPSWTDVVVFAWIEAISLRPGVVGQALKMPSFSFELEYAKSARSACKQCKEKIEKDAIRVGLKNVPDVSADADADTRKKAHAMESAKWHHEGCFPKIKRSAWFRQHLPEDAEAISGYETLKEEDQEKVKMLVKACRNEEEAEKTPAKGTKRKAEGETNKSTKKSKFFAKEDGPSVLSADQQKAIESTKAELSKKSVAALGAMLAKNGLAKSGRKEDLLDRAAEAKALGVPPLCPLCEKSKLRFSKATGNYSCPGFFDEEAKHFKKCKGPGDDAELARTTWQELGA</sequence>
<organism evidence="9 10">
    <name type="scientific">Effrenium voratum</name>
    <dbReference type="NCBI Taxonomy" id="2562239"/>
    <lineage>
        <taxon>Eukaryota</taxon>
        <taxon>Sar</taxon>
        <taxon>Alveolata</taxon>
        <taxon>Dinophyceae</taxon>
        <taxon>Suessiales</taxon>
        <taxon>Symbiodiniaceae</taxon>
        <taxon>Effrenium</taxon>
    </lineage>
</organism>
<gene>
    <name evidence="9" type="ORF">EVOR1521_LOCUS7320</name>
</gene>
<dbReference type="GO" id="GO:0046403">
    <property type="term" value="F:polynucleotide 3'-phosphatase activity"/>
    <property type="evidence" value="ECO:0007669"/>
    <property type="project" value="TreeGrafter"/>
</dbReference>
<evidence type="ECO:0000256" key="3">
    <source>
        <dbReference type="ARBA" id="ARBA00022771"/>
    </source>
</evidence>
<name>A0AA36I2J2_9DINO</name>
<dbReference type="InterPro" id="IPR003034">
    <property type="entry name" value="SAP_dom"/>
</dbReference>
<dbReference type="PANTHER" id="PTHR12083">
    <property type="entry name" value="BIFUNCTIONAL POLYNUCLEOTIDE PHOSPHATASE/KINASE"/>
    <property type="match status" value="1"/>
</dbReference>
<evidence type="ECO:0000259" key="7">
    <source>
        <dbReference type="PROSITE" id="PS50064"/>
    </source>
</evidence>
<dbReference type="EMBL" id="CAUJNA010000581">
    <property type="protein sequence ID" value="CAJ1378939.1"/>
    <property type="molecule type" value="Genomic_DNA"/>
</dbReference>
<dbReference type="InterPro" id="IPR036957">
    <property type="entry name" value="Znf_PARP_sf"/>
</dbReference>
<dbReference type="GO" id="GO:0008270">
    <property type="term" value="F:zinc ion binding"/>
    <property type="evidence" value="ECO:0007669"/>
    <property type="project" value="UniProtKB-KW"/>
</dbReference>
<dbReference type="GO" id="GO:0003690">
    <property type="term" value="F:double-stranded DNA binding"/>
    <property type="evidence" value="ECO:0007669"/>
    <property type="project" value="TreeGrafter"/>
</dbReference>
<evidence type="ECO:0000313" key="10">
    <source>
        <dbReference type="Proteomes" id="UP001178507"/>
    </source>
</evidence>
<evidence type="ECO:0000259" key="8">
    <source>
        <dbReference type="PROSITE" id="PS50800"/>
    </source>
</evidence>
<dbReference type="GO" id="GO:0046404">
    <property type="term" value="F:ATP-dependent polydeoxyribonucleotide 5'-hydroxyl-kinase activity"/>
    <property type="evidence" value="ECO:0007669"/>
    <property type="project" value="TreeGrafter"/>
</dbReference>
<feature type="domain" description="PARP-type" evidence="7">
    <location>
        <begin position="37"/>
        <end position="139"/>
    </location>
</feature>
<dbReference type="AlphaFoldDB" id="A0AA36I2J2"/>
<evidence type="ECO:0000256" key="2">
    <source>
        <dbReference type="ARBA" id="ARBA00022723"/>
    </source>
</evidence>
<keyword evidence="10" id="KW-1185">Reference proteome</keyword>